<dbReference type="AlphaFoldDB" id="A0A368KPV7"/>
<dbReference type="OrthoDB" id="284479at2"/>
<comment type="caution">
    <text evidence="1">The sequence shown here is derived from an EMBL/GenBank/DDBJ whole genome shotgun (WGS) entry which is preliminary data.</text>
</comment>
<protein>
    <submittedName>
        <fullName evidence="1">Uncharacterized protein</fullName>
    </submittedName>
</protein>
<proteinExistence type="predicted"/>
<evidence type="ECO:0000313" key="1">
    <source>
        <dbReference type="EMBL" id="RCS41540.1"/>
    </source>
</evidence>
<organism evidence="1 2">
    <name type="scientific">Bremerella cremea</name>
    <dbReference type="NCBI Taxonomy" id="1031537"/>
    <lineage>
        <taxon>Bacteria</taxon>
        <taxon>Pseudomonadati</taxon>
        <taxon>Planctomycetota</taxon>
        <taxon>Planctomycetia</taxon>
        <taxon>Pirellulales</taxon>
        <taxon>Pirellulaceae</taxon>
        <taxon>Bremerella</taxon>
    </lineage>
</organism>
<accession>A0A368KPV7</accession>
<name>A0A368KPV7_9BACT</name>
<reference evidence="1 2" key="1">
    <citation type="submission" date="2018-07" db="EMBL/GenBank/DDBJ databases">
        <title>Comparative genomes isolates from brazilian mangrove.</title>
        <authorList>
            <person name="De Araujo J.E."/>
            <person name="Taketani R.G."/>
            <person name="Silva M.C.P."/>
            <person name="Lourenco M.V."/>
            <person name="Oliveira V.M."/>
            <person name="Andreote F.D."/>
        </authorList>
    </citation>
    <scope>NUCLEOTIDE SEQUENCE [LARGE SCALE GENOMIC DNA]</scope>
    <source>
        <strain evidence="1 2">HEX PRIS-MGV</strain>
    </source>
</reference>
<evidence type="ECO:0000313" key="2">
    <source>
        <dbReference type="Proteomes" id="UP000253562"/>
    </source>
</evidence>
<dbReference type="RefSeq" id="WP_114372860.1">
    <property type="nucleotide sequence ID" value="NZ_QPEX01000045.1"/>
</dbReference>
<sequence length="98" mass="10697">MIKRTKQTKADAIRELMAATPDASPAVIAEAMKKRGFKDTTPQYVSTIKSMDKRKSSGTTRRGELTADDLLAAKDFVRQMGGKARAVEALNNLEKLVG</sequence>
<gene>
    <name evidence="1" type="ORF">DTL42_23630</name>
</gene>
<dbReference type="EMBL" id="QPEX01000045">
    <property type="protein sequence ID" value="RCS41540.1"/>
    <property type="molecule type" value="Genomic_DNA"/>
</dbReference>
<dbReference type="Proteomes" id="UP000253562">
    <property type="component" value="Unassembled WGS sequence"/>
</dbReference>